<name>A0A5E7UL40_PSEFL</name>
<evidence type="ECO:0000313" key="1">
    <source>
        <dbReference type="EMBL" id="VVQ11400.1"/>
    </source>
</evidence>
<dbReference type="Proteomes" id="UP000412311">
    <property type="component" value="Unassembled WGS sequence"/>
</dbReference>
<dbReference type="AlphaFoldDB" id="A0A5E7UL40"/>
<dbReference type="Gene3D" id="2.60.270.50">
    <property type="match status" value="1"/>
</dbReference>
<organism evidence="1 2">
    <name type="scientific">Pseudomonas fluorescens</name>
    <dbReference type="NCBI Taxonomy" id="294"/>
    <lineage>
        <taxon>Bacteria</taxon>
        <taxon>Pseudomonadati</taxon>
        <taxon>Pseudomonadota</taxon>
        <taxon>Gammaproteobacteria</taxon>
        <taxon>Pseudomonadales</taxon>
        <taxon>Pseudomonadaceae</taxon>
        <taxon>Pseudomonas</taxon>
    </lineage>
</organism>
<dbReference type="RefSeq" id="WP_150794281.1">
    <property type="nucleotide sequence ID" value="NZ_CABVJG010000010.1"/>
</dbReference>
<evidence type="ECO:0000313" key="2">
    <source>
        <dbReference type="Proteomes" id="UP000412311"/>
    </source>
</evidence>
<accession>A0A5E7UL40</accession>
<gene>
    <name evidence="1" type="ORF">PS925_03502</name>
</gene>
<reference evidence="1 2" key="1">
    <citation type="submission" date="2019-09" db="EMBL/GenBank/DDBJ databases">
        <authorList>
            <person name="Chandra G."/>
            <person name="Truman W A."/>
        </authorList>
    </citation>
    <scope>NUCLEOTIDE SEQUENCE [LARGE SCALE GENOMIC DNA]</scope>
    <source>
        <strain evidence="1">PS925</strain>
    </source>
</reference>
<proteinExistence type="predicted"/>
<sequence length="214" mass="23751">MSSSDDELRYARAMVWINNVFGGGTIPRREFAPEELISEELTSSALESFNSISNSVDSGNVGFDDKSASIVDFKSSAFRAVKITLVNNSPFSLVRFKYSKEHSNWMGDVQPPESIAPGQVVVWGVESNGVAAGTEGWVEYLVCGDYKDAGPQNLKMSFKVYWDNPAIGSNSRHHSWPLGDESNPIWNKVTLKDPDEESIGGDHCRMKWVFQYLG</sequence>
<dbReference type="EMBL" id="CABVJG010000010">
    <property type="protein sequence ID" value="VVQ11400.1"/>
    <property type="molecule type" value="Genomic_DNA"/>
</dbReference>
<protein>
    <submittedName>
        <fullName evidence="1">Uncharacterized protein</fullName>
    </submittedName>
</protein>